<evidence type="ECO:0000313" key="2">
    <source>
        <dbReference type="EMBL" id="OTA07511.1"/>
    </source>
</evidence>
<proteinExistence type="predicted"/>
<sequence>MEIQTFLKFGLSGKFGQVEDVCPAASLNRDAFIIRGGLIGFARPRIWRRPDPGEEYQAAHSASPSVKVDEEPAISTSEAVATGASYAPTAYVDGKDPHKHDYQPWTDRSSWSFVGTVAYAFIRKGSTCRFIKPQGCRSPASGHCIG</sequence>
<evidence type="ECO:0000256" key="1">
    <source>
        <dbReference type="SAM" id="MobiDB-lite"/>
    </source>
</evidence>
<keyword evidence="3" id="KW-1185">Reference proteome</keyword>
<dbReference type="Proteomes" id="UP000219286">
    <property type="component" value="Unassembled WGS sequence"/>
</dbReference>
<organism evidence="2 3">
    <name type="scientific">Trichoderma parareesei</name>
    <name type="common">Filamentous fungus</name>
    <dbReference type="NCBI Taxonomy" id="858221"/>
    <lineage>
        <taxon>Eukaryota</taxon>
        <taxon>Fungi</taxon>
        <taxon>Dikarya</taxon>
        <taxon>Ascomycota</taxon>
        <taxon>Pezizomycotina</taxon>
        <taxon>Sordariomycetes</taxon>
        <taxon>Hypocreomycetidae</taxon>
        <taxon>Hypocreales</taxon>
        <taxon>Hypocreaceae</taxon>
        <taxon>Trichoderma</taxon>
    </lineage>
</organism>
<accession>A0A2H3A6F1</accession>
<evidence type="ECO:0000313" key="3">
    <source>
        <dbReference type="Proteomes" id="UP000219286"/>
    </source>
</evidence>
<reference evidence="2 3" key="1">
    <citation type="journal article" date="2015" name="Genome Announc.">
        <title>Genome sequence and annotation of Trichoderma parareesei, the ancestor of the cellulase producer Trichoderma reesei.</title>
        <authorList>
            <person name="Yang D."/>
            <person name="Pomraning K."/>
            <person name="Kopchinskiy A."/>
            <person name="Karimi Aghcheh R."/>
            <person name="Atanasova L."/>
            <person name="Chenthamara K."/>
            <person name="Baker S.E."/>
            <person name="Zhang R."/>
            <person name="Shen Q."/>
            <person name="Freitag M."/>
            <person name="Kubicek C.P."/>
            <person name="Druzhinina I.S."/>
        </authorList>
    </citation>
    <scope>NUCLEOTIDE SEQUENCE [LARGE SCALE GENOMIC DNA]</scope>
    <source>
        <strain evidence="2 3">CBS 125925</strain>
    </source>
</reference>
<name>A0A2H3A6F1_TRIPA</name>
<dbReference type="EMBL" id="LFMI01000779">
    <property type="protein sequence ID" value="OTA07511.1"/>
    <property type="molecule type" value="Genomic_DNA"/>
</dbReference>
<feature type="region of interest" description="Disordered" evidence="1">
    <location>
        <begin position="53"/>
        <end position="73"/>
    </location>
</feature>
<gene>
    <name evidence="2" type="ORF">A9Z42_0084290</name>
</gene>
<protein>
    <submittedName>
        <fullName evidence="2">Uncharacterized protein</fullName>
    </submittedName>
</protein>
<comment type="caution">
    <text evidence="2">The sequence shown here is derived from an EMBL/GenBank/DDBJ whole genome shotgun (WGS) entry which is preliminary data.</text>
</comment>
<dbReference type="AlphaFoldDB" id="A0A2H3A6F1"/>